<dbReference type="OrthoDB" id="5954868at2759"/>
<dbReference type="InterPro" id="IPR053318">
    <property type="entry name" value="GT64"/>
</dbReference>
<comment type="similarity">
    <text evidence="1">Belongs to the glycosyltransferase 64 family.</text>
</comment>
<dbReference type="PANTHER" id="PTHR48409:SF1">
    <property type="entry name" value="GLYCOSYLTRANSFERASE FAMILY PROTEIN 64 C3"/>
    <property type="match status" value="1"/>
</dbReference>
<evidence type="ECO:0000256" key="5">
    <source>
        <dbReference type="SAM" id="SignalP"/>
    </source>
</evidence>
<evidence type="ECO:0000256" key="1">
    <source>
        <dbReference type="ARBA" id="ARBA00008700"/>
    </source>
</evidence>
<evidence type="ECO:0000313" key="7">
    <source>
        <dbReference type="EMBL" id="OVA19274.1"/>
    </source>
</evidence>
<dbReference type="Gene3D" id="3.90.550.10">
    <property type="entry name" value="Spore Coat Polysaccharide Biosynthesis Protein SpsA, Chain A"/>
    <property type="match status" value="1"/>
</dbReference>
<dbReference type="FunCoup" id="A0A200R963">
    <property type="interactions" value="97"/>
</dbReference>
<dbReference type="AlphaFoldDB" id="A0A200R963"/>
<feature type="compositionally biased region" description="Basic and acidic residues" evidence="4">
    <location>
        <begin position="261"/>
        <end position="286"/>
    </location>
</feature>
<keyword evidence="8" id="KW-1185">Reference proteome</keyword>
<comment type="caution">
    <text evidence="7">The sequence shown here is derived from an EMBL/GenBank/DDBJ whole genome shotgun (WGS) entry which is preliminary data.</text>
</comment>
<dbReference type="FunFam" id="3.90.550.10:FF:000221">
    <property type="entry name" value="Glycosyltransferase family protein 47"/>
    <property type="match status" value="1"/>
</dbReference>
<dbReference type="InterPro" id="IPR029044">
    <property type="entry name" value="Nucleotide-diphossugar_trans"/>
</dbReference>
<evidence type="ECO:0000256" key="4">
    <source>
        <dbReference type="SAM" id="MobiDB-lite"/>
    </source>
</evidence>
<dbReference type="EMBL" id="MVGT01000213">
    <property type="protein sequence ID" value="OVA19274.1"/>
    <property type="molecule type" value="Genomic_DNA"/>
</dbReference>
<dbReference type="InParanoid" id="A0A200R963"/>
<dbReference type="Proteomes" id="UP000195402">
    <property type="component" value="Unassembled WGS sequence"/>
</dbReference>
<keyword evidence="5" id="KW-0732">Signal</keyword>
<protein>
    <submittedName>
        <fullName evidence="7">Exostosin-like</fullName>
    </submittedName>
</protein>
<accession>A0A200R963</accession>
<evidence type="ECO:0000256" key="3">
    <source>
        <dbReference type="ARBA" id="ARBA00023157"/>
    </source>
</evidence>
<feature type="domain" description="Glycosyl transferase 64" evidence="6">
    <location>
        <begin position="47"/>
        <end position="337"/>
    </location>
</feature>
<dbReference type="SUPFAM" id="SSF53448">
    <property type="entry name" value="Nucleotide-diphospho-sugar transferases"/>
    <property type="match status" value="1"/>
</dbReference>
<reference evidence="7 8" key="1">
    <citation type="journal article" date="2017" name="Mol. Plant">
        <title>The Genome of Medicinal Plant Macleaya cordata Provides New Insights into Benzylisoquinoline Alkaloids Metabolism.</title>
        <authorList>
            <person name="Liu X."/>
            <person name="Liu Y."/>
            <person name="Huang P."/>
            <person name="Ma Y."/>
            <person name="Qing Z."/>
            <person name="Tang Q."/>
            <person name="Cao H."/>
            <person name="Cheng P."/>
            <person name="Zheng Y."/>
            <person name="Yuan Z."/>
            <person name="Zhou Y."/>
            <person name="Liu J."/>
            <person name="Tang Z."/>
            <person name="Zhuo Y."/>
            <person name="Zhang Y."/>
            <person name="Yu L."/>
            <person name="Huang J."/>
            <person name="Yang P."/>
            <person name="Peng Q."/>
            <person name="Zhang J."/>
            <person name="Jiang W."/>
            <person name="Zhang Z."/>
            <person name="Lin K."/>
            <person name="Ro D.K."/>
            <person name="Chen X."/>
            <person name="Xiong X."/>
            <person name="Shang Y."/>
            <person name="Huang S."/>
            <person name="Zeng J."/>
        </authorList>
    </citation>
    <scope>NUCLEOTIDE SEQUENCE [LARGE SCALE GENOMIC DNA]</scope>
    <source>
        <strain evidence="8">cv. BLH2017</strain>
        <tissue evidence="7">Root</tissue>
    </source>
</reference>
<evidence type="ECO:0000256" key="2">
    <source>
        <dbReference type="ARBA" id="ARBA00022679"/>
    </source>
</evidence>
<dbReference type="GO" id="GO:0016757">
    <property type="term" value="F:glycosyltransferase activity"/>
    <property type="evidence" value="ECO:0007669"/>
    <property type="project" value="InterPro"/>
</dbReference>
<dbReference type="GO" id="GO:0016020">
    <property type="term" value="C:membrane"/>
    <property type="evidence" value="ECO:0007669"/>
    <property type="project" value="InterPro"/>
</dbReference>
<evidence type="ECO:0000313" key="8">
    <source>
        <dbReference type="Proteomes" id="UP000195402"/>
    </source>
</evidence>
<sequence>MRNTITVFFNFFLITSLSLIPSLLSLSSDPCNPKTLPDPKTLISDQITVLINGYSESRIHLLRSISATYSSSPSVAAVLILWGNPKTPLQTLTQFSQNLTSYFGGAPISILRQSTDSLNSRFLPRSSITTRAVAICDDDIEIDSESFEFAFKIWNSHQENLIGFFARSHDLDLSKKTWIYTVHPDKYSILLTKFMILKTDYLYKYSCSSSSNSKMPMPMPMPMMKEMRNLVDQMQNCEDILMNFVVADESNSGPILIESKRLRDHGDARNEEREGVSGEEGVERESLRRRRREKVREVGLSSRRREHRKRRGDCIREFHRLLGRMPLRYSYGKVVNSVGEQGLCLKGGKLVFCDEQIL</sequence>
<dbReference type="PANTHER" id="PTHR48409">
    <property type="entry name" value="GLYCOSYLTRANSFERASE FAMILY PROTEIN 64 C3"/>
    <property type="match status" value="1"/>
</dbReference>
<feature type="chain" id="PRO_5012532617" evidence="5">
    <location>
        <begin position="26"/>
        <end position="358"/>
    </location>
</feature>
<dbReference type="OMA" id="WIYTIHP"/>
<keyword evidence="3" id="KW-1015">Disulfide bond</keyword>
<feature type="signal peptide" evidence="5">
    <location>
        <begin position="1"/>
        <end position="25"/>
    </location>
</feature>
<proteinExistence type="inferred from homology"/>
<feature type="region of interest" description="Disordered" evidence="4">
    <location>
        <begin position="261"/>
        <end position="293"/>
    </location>
</feature>
<dbReference type="STRING" id="56857.A0A200R963"/>
<organism evidence="7 8">
    <name type="scientific">Macleaya cordata</name>
    <name type="common">Five-seeded plume-poppy</name>
    <name type="synonym">Bocconia cordata</name>
    <dbReference type="NCBI Taxonomy" id="56857"/>
    <lineage>
        <taxon>Eukaryota</taxon>
        <taxon>Viridiplantae</taxon>
        <taxon>Streptophyta</taxon>
        <taxon>Embryophyta</taxon>
        <taxon>Tracheophyta</taxon>
        <taxon>Spermatophyta</taxon>
        <taxon>Magnoliopsida</taxon>
        <taxon>Ranunculales</taxon>
        <taxon>Papaveraceae</taxon>
        <taxon>Papaveroideae</taxon>
        <taxon>Macleaya</taxon>
    </lineage>
</organism>
<keyword evidence="2" id="KW-0808">Transferase</keyword>
<dbReference type="InterPro" id="IPR015338">
    <property type="entry name" value="GT64_dom"/>
</dbReference>
<dbReference type="Pfam" id="PF09258">
    <property type="entry name" value="Glyco_transf_64"/>
    <property type="match status" value="1"/>
</dbReference>
<name>A0A200R963_MACCD</name>
<evidence type="ECO:0000259" key="6">
    <source>
        <dbReference type="Pfam" id="PF09258"/>
    </source>
</evidence>
<gene>
    <name evidence="7" type="ORF">BVC80_521g76</name>
</gene>